<evidence type="ECO:0000313" key="2">
    <source>
        <dbReference type="Proteomes" id="UP000003295"/>
    </source>
</evidence>
<dbReference type="AlphaFoldDB" id="C4FA21"/>
<dbReference type="STRING" id="521003.COLINT_02912"/>
<sequence>MMYRFIIGWQRTRRRAYCIAPRPGQPHSPVWAISGAANQKTWYHG</sequence>
<dbReference type="EMBL" id="ABXH02000016">
    <property type="protein sequence ID" value="EEP44330.1"/>
    <property type="molecule type" value="Genomic_DNA"/>
</dbReference>
<reference evidence="1 2" key="1">
    <citation type="submission" date="2009-04" db="EMBL/GenBank/DDBJ databases">
        <authorList>
            <person name="Weinstock G."/>
            <person name="Sodergren E."/>
            <person name="Clifton S."/>
            <person name="Fulton L."/>
            <person name="Fulton B."/>
            <person name="Courtney L."/>
            <person name="Fronick C."/>
            <person name="Harrison M."/>
            <person name="Strong C."/>
            <person name="Farmer C."/>
            <person name="Delahaunty K."/>
            <person name="Markovic C."/>
            <person name="Hall O."/>
            <person name="Minx P."/>
            <person name="Tomlinson C."/>
            <person name="Mitreva M."/>
            <person name="Nelson J."/>
            <person name="Hou S."/>
            <person name="Wollam A."/>
            <person name="Pepin K.H."/>
            <person name="Johnson M."/>
            <person name="Bhonagiri V."/>
            <person name="Nash W.E."/>
            <person name="Warren W."/>
            <person name="Chinwalla A."/>
            <person name="Mardis E.R."/>
            <person name="Wilson R.K."/>
        </authorList>
    </citation>
    <scope>NUCLEOTIDE SEQUENCE [LARGE SCALE GENOMIC DNA]</scope>
    <source>
        <strain evidence="1 2">DSM 13280</strain>
    </source>
</reference>
<protein>
    <submittedName>
        <fullName evidence="1">Uncharacterized protein</fullName>
    </submittedName>
</protein>
<dbReference type="HOGENOM" id="CLU_3198482_0_0_11"/>
<dbReference type="Proteomes" id="UP000003295">
    <property type="component" value="Unassembled WGS sequence"/>
</dbReference>
<gene>
    <name evidence="1" type="ORF">COLINT_02912</name>
</gene>
<proteinExistence type="predicted"/>
<comment type="caution">
    <text evidence="1">The sequence shown here is derived from an EMBL/GenBank/DDBJ whole genome shotgun (WGS) entry which is preliminary data.</text>
</comment>
<evidence type="ECO:0000313" key="1">
    <source>
        <dbReference type="EMBL" id="EEP44330.1"/>
    </source>
</evidence>
<name>C4FA21_9ACTN</name>
<accession>C4FA21</accession>
<organism evidence="1 2">
    <name type="scientific">Collinsella intestinalis DSM 13280</name>
    <dbReference type="NCBI Taxonomy" id="521003"/>
    <lineage>
        <taxon>Bacteria</taxon>
        <taxon>Bacillati</taxon>
        <taxon>Actinomycetota</taxon>
        <taxon>Coriobacteriia</taxon>
        <taxon>Coriobacteriales</taxon>
        <taxon>Coriobacteriaceae</taxon>
        <taxon>Collinsella</taxon>
    </lineage>
</organism>